<keyword evidence="6" id="KW-1185">Reference proteome</keyword>
<comment type="caution">
    <text evidence="5">The sequence shown here is derived from an EMBL/GenBank/DDBJ whole genome shotgun (WGS) entry which is preliminary data.</text>
</comment>
<keyword evidence="2" id="KW-0238">DNA-binding</keyword>
<keyword evidence="3" id="KW-0804">Transcription</keyword>
<dbReference type="Gene3D" id="1.10.10.10">
    <property type="entry name" value="Winged helix-like DNA-binding domain superfamily/Winged helix DNA-binding domain"/>
    <property type="match status" value="1"/>
</dbReference>
<name>A0ABV5ZC50_9GAMM</name>
<dbReference type="Gene3D" id="1.20.120.530">
    <property type="entry name" value="GntR ligand-binding domain-like"/>
    <property type="match status" value="1"/>
</dbReference>
<dbReference type="CDD" id="cd07377">
    <property type="entry name" value="WHTH_GntR"/>
    <property type="match status" value="1"/>
</dbReference>
<evidence type="ECO:0000259" key="4">
    <source>
        <dbReference type="PROSITE" id="PS50949"/>
    </source>
</evidence>
<dbReference type="SUPFAM" id="SSF46785">
    <property type="entry name" value="Winged helix' DNA-binding domain"/>
    <property type="match status" value="1"/>
</dbReference>
<dbReference type="Pfam" id="PF00392">
    <property type="entry name" value="GntR"/>
    <property type="match status" value="1"/>
</dbReference>
<dbReference type="InterPro" id="IPR000524">
    <property type="entry name" value="Tscrpt_reg_HTH_GntR"/>
</dbReference>
<dbReference type="PANTHER" id="PTHR43537">
    <property type="entry name" value="TRANSCRIPTIONAL REGULATOR, GNTR FAMILY"/>
    <property type="match status" value="1"/>
</dbReference>
<dbReference type="SMART" id="SM00345">
    <property type="entry name" value="HTH_GNTR"/>
    <property type="match status" value="1"/>
</dbReference>
<gene>
    <name evidence="5" type="ORF">ACFFLH_10605</name>
</gene>
<evidence type="ECO:0000256" key="1">
    <source>
        <dbReference type="ARBA" id="ARBA00023015"/>
    </source>
</evidence>
<dbReference type="PANTHER" id="PTHR43537:SF41">
    <property type="entry name" value="TRANSCRIPTIONAL REGULATORY PROTEIN"/>
    <property type="match status" value="1"/>
</dbReference>
<dbReference type="InterPro" id="IPR036390">
    <property type="entry name" value="WH_DNA-bd_sf"/>
</dbReference>
<dbReference type="SUPFAM" id="SSF48008">
    <property type="entry name" value="GntR ligand-binding domain-like"/>
    <property type="match status" value="1"/>
</dbReference>
<evidence type="ECO:0000313" key="5">
    <source>
        <dbReference type="EMBL" id="MFB9886865.1"/>
    </source>
</evidence>
<dbReference type="InterPro" id="IPR011711">
    <property type="entry name" value="GntR_C"/>
</dbReference>
<evidence type="ECO:0000256" key="3">
    <source>
        <dbReference type="ARBA" id="ARBA00023163"/>
    </source>
</evidence>
<dbReference type="InterPro" id="IPR036388">
    <property type="entry name" value="WH-like_DNA-bd_sf"/>
</dbReference>
<protein>
    <submittedName>
        <fullName evidence="5">GntR family transcriptional regulator</fullName>
    </submittedName>
</protein>
<organism evidence="5 6">
    <name type="scientific">Balneatrix alpica</name>
    <dbReference type="NCBI Taxonomy" id="75684"/>
    <lineage>
        <taxon>Bacteria</taxon>
        <taxon>Pseudomonadati</taxon>
        <taxon>Pseudomonadota</taxon>
        <taxon>Gammaproteobacteria</taxon>
        <taxon>Oceanospirillales</taxon>
        <taxon>Balneatrichaceae</taxon>
        <taxon>Balneatrix</taxon>
    </lineage>
</organism>
<reference evidence="5 6" key="1">
    <citation type="submission" date="2024-09" db="EMBL/GenBank/DDBJ databases">
        <authorList>
            <person name="Sun Q."/>
            <person name="Mori K."/>
        </authorList>
    </citation>
    <scope>NUCLEOTIDE SEQUENCE [LARGE SCALE GENOMIC DNA]</scope>
    <source>
        <strain evidence="5 6">ATCC 51285</strain>
    </source>
</reference>
<feature type="domain" description="HTH gntR-type" evidence="4">
    <location>
        <begin position="9"/>
        <end position="76"/>
    </location>
</feature>
<evidence type="ECO:0000313" key="6">
    <source>
        <dbReference type="Proteomes" id="UP001589628"/>
    </source>
</evidence>
<evidence type="ECO:0000256" key="2">
    <source>
        <dbReference type="ARBA" id="ARBA00023125"/>
    </source>
</evidence>
<dbReference type="PROSITE" id="PS50949">
    <property type="entry name" value="HTH_GNTR"/>
    <property type="match status" value="1"/>
</dbReference>
<dbReference type="RefSeq" id="WP_027312303.1">
    <property type="nucleotide sequence ID" value="NZ_JBHLZN010000003.1"/>
</dbReference>
<sequence>MAKPAPIHKTRTQIVAEILRDKILTGEIQAGTPLRQDALAKELNVSRIPVREALLLLEAQGLVEFEPHKGATATELSVDTIHELFELRALIECEVLAQAIPHMTELDFKRAEDILTAFDHALDTGTRVENWSELNQQLHAALYRAANKPLAMELIDTLNTRSDRYIRMQLLLTKKVEKAEKEHRELLDLCKAKDSKKAVTLLRKHILEAGQAIEELLRSQQGN</sequence>
<proteinExistence type="predicted"/>
<dbReference type="Proteomes" id="UP001589628">
    <property type="component" value="Unassembled WGS sequence"/>
</dbReference>
<dbReference type="EMBL" id="JBHLZN010000003">
    <property type="protein sequence ID" value="MFB9886865.1"/>
    <property type="molecule type" value="Genomic_DNA"/>
</dbReference>
<keyword evidence="1" id="KW-0805">Transcription regulation</keyword>
<dbReference type="InterPro" id="IPR008920">
    <property type="entry name" value="TF_FadR/GntR_C"/>
</dbReference>
<accession>A0ABV5ZC50</accession>
<dbReference type="Pfam" id="PF07729">
    <property type="entry name" value="FCD"/>
    <property type="match status" value="1"/>
</dbReference>
<dbReference type="SMART" id="SM00895">
    <property type="entry name" value="FCD"/>
    <property type="match status" value="1"/>
</dbReference>